<evidence type="ECO:0000313" key="2">
    <source>
        <dbReference type="Proteomes" id="UP000467428"/>
    </source>
</evidence>
<gene>
    <name evidence="1" type="ORF">MARA_54540</name>
</gene>
<dbReference type="EMBL" id="AP022593">
    <property type="protein sequence ID" value="BBY51986.1"/>
    <property type="molecule type" value="Genomic_DNA"/>
</dbReference>
<reference evidence="1 2" key="1">
    <citation type="journal article" date="2019" name="Emerg. Microbes Infect.">
        <title>Comprehensive subspecies identification of 175 nontuberculous mycobacteria species based on 7547 genomic profiles.</title>
        <authorList>
            <person name="Matsumoto Y."/>
            <person name="Kinjo T."/>
            <person name="Motooka D."/>
            <person name="Nabeya D."/>
            <person name="Jung N."/>
            <person name="Uechi K."/>
            <person name="Horii T."/>
            <person name="Iida T."/>
            <person name="Fujita J."/>
            <person name="Nakamura S."/>
        </authorList>
    </citation>
    <scope>NUCLEOTIDE SEQUENCE [LARGE SCALE GENOMIC DNA]</scope>
    <source>
        <strain evidence="1 2">JCM 18538</strain>
    </source>
</reference>
<organism evidence="1 2">
    <name type="scientific">Mycolicibacterium arabiense</name>
    <dbReference type="NCBI Taxonomy" id="1286181"/>
    <lineage>
        <taxon>Bacteria</taxon>
        <taxon>Bacillati</taxon>
        <taxon>Actinomycetota</taxon>
        <taxon>Actinomycetes</taxon>
        <taxon>Mycobacteriales</taxon>
        <taxon>Mycobacteriaceae</taxon>
        <taxon>Mycolicibacterium</taxon>
    </lineage>
</organism>
<dbReference type="RefSeq" id="WP_163923495.1">
    <property type="nucleotide sequence ID" value="NZ_AP022593.1"/>
</dbReference>
<name>A0A7I7S6S4_9MYCO</name>
<sequence>MTARPLAPADAQTLWLAEKIPSDQVLIYGFDGVPGDLPDALATVARRARACGDLAVRVENRSRGGYPAWIGSGVDDRLVVHEPSDARWAGCLAAAVALSEAPLNPYVAPWRLHVFPGVDGIPGSTGPGTVAAFHAVHALGDGTRLAALAATLFGRRGPIPQARPPRGGPAAMPWRGVRAALAHREMVRDERSGVVPPPAQQYPLRRTNEWSAGTTLLRTVVRRRDEWREGPVTVTALAAVSEALAWLLREFGDDPVPLGAEVPMAHRGPRLAHNHYGNVAVDLHPDVPLATRAARIAADLDARRRRAEHPANRAGDLAFAAMPAPLLRWGVGKFDPAARSSSVTGNTVVTSVDRGAADLEFGGAPVVVTSDVPALSPMMGLVHGVHGIGDAISVSVHARESAIGGEAGLDGYFERLAAALGPSGA</sequence>
<protein>
    <recommendedName>
        <fullName evidence="3">DUF1298 domain-containing protein</fullName>
    </recommendedName>
</protein>
<dbReference type="Proteomes" id="UP000467428">
    <property type="component" value="Chromosome"/>
</dbReference>
<dbReference type="AlphaFoldDB" id="A0A7I7S6S4"/>
<geneLocation type="plasmid" evidence="2">
    <name>pjcm18538 dna</name>
</geneLocation>
<accession>A0A7I7S6S4</accession>
<evidence type="ECO:0000313" key="1">
    <source>
        <dbReference type="EMBL" id="BBY51986.1"/>
    </source>
</evidence>
<evidence type="ECO:0008006" key="3">
    <source>
        <dbReference type="Google" id="ProtNLM"/>
    </source>
</evidence>
<proteinExistence type="predicted"/>
<dbReference type="KEGG" id="marz:MARA_54540"/>
<keyword evidence="2" id="KW-1185">Reference proteome</keyword>